<dbReference type="Gene3D" id="2.130.10.10">
    <property type="entry name" value="YVTN repeat-like/Quinoprotein amine dehydrogenase"/>
    <property type="match status" value="1"/>
</dbReference>
<dbReference type="InterPro" id="IPR015943">
    <property type="entry name" value="WD40/YVTN_repeat-like_dom_sf"/>
</dbReference>
<dbReference type="SMART" id="SM00320">
    <property type="entry name" value="WD40"/>
    <property type="match status" value="2"/>
</dbReference>
<comment type="caution">
    <text evidence="2">The sequence shown here is derived from an EMBL/GenBank/DDBJ whole genome shotgun (WGS) entry which is preliminary data.</text>
</comment>
<name>A0AB34IBT3_PRYPA</name>
<accession>A0AB34IBT3</accession>
<feature type="region of interest" description="Disordered" evidence="1">
    <location>
        <begin position="1"/>
        <end position="23"/>
    </location>
</feature>
<evidence type="ECO:0000313" key="2">
    <source>
        <dbReference type="EMBL" id="KAL1495329.1"/>
    </source>
</evidence>
<gene>
    <name evidence="2" type="ORF">AB1Y20_017184</name>
</gene>
<protein>
    <recommendedName>
        <fullName evidence="4">F-box domain-containing protein</fullName>
    </recommendedName>
</protein>
<dbReference type="EMBL" id="JBGBPQ010000033">
    <property type="protein sequence ID" value="KAL1495329.1"/>
    <property type="molecule type" value="Genomic_DNA"/>
</dbReference>
<dbReference type="InterPro" id="IPR036322">
    <property type="entry name" value="WD40_repeat_dom_sf"/>
</dbReference>
<organism evidence="2 3">
    <name type="scientific">Prymnesium parvum</name>
    <name type="common">Toxic golden alga</name>
    <dbReference type="NCBI Taxonomy" id="97485"/>
    <lineage>
        <taxon>Eukaryota</taxon>
        <taxon>Haptista</taxon>
        <taxon>Haptophyta</taxon>
        <taxon>Prymnesiophyceae</taxon>
        <taxon>Prymnesiales</taxon>
        <taxon>Prymnesiaceae</taxon>
        <taxon>Prymnesium</taxon>
    </lineage>
</organism>
<dbReference type="SUPFAM" id="SSF50978">
    <property type="entry name" value="WD40 repeat-like"/>
    <property type="match status" value="1"/>
</dbReference>
<dbReference type="InterPro" id="IPR001680">
    <property type="entry name" value="WD40_rpt"/>
</dbReference>
<dbReference type="AlphaFoldDB" id="A0AB34IBT3"/>
<proteinExistence type="predicted"/>
<sequence length="499" mass="55290">MVDPTTIQHSLLPSSSSSPRSSCTSVLDTNTQLALHRMLHAPLTALQHETALRRHAACERCSLSDVLRVSDLGQRVFLLVALRWRGAFSRVCHEWNEVAKLCWQAEAFELVSVLQRTPLTDLEGPVAQLSSWVRASQHNKPVFFLLALSEEGRLEQMRVACKRAEPGVRRPDADDEFKACVENTKGWRLENAIPRDRPSHGVAAQFVVTKHHAYCVIAAREQALLIKLGGQHNGLHEAMYTARFPEKVTTMSMCPLDNNIIAFGVPVSSDDGASNLIELVNFAQSARIQTLRTSHRLPMIALDYSPDSEQLLSCSADSVHVWGKEVLGRGPGAMEEKPERTLVLPKGTTIRIAKVHPAWTSVLLATNEALEVRELRRPSGETLQLREPDDRSLVLKWRRENMQVTAAAFIAQGNMLVVSDRGDRLLLLNYHGLHAAKRAVLTWESPAASKLPLWPADGSVCTVTAITECPDVARSEEWRSGVSHLAVSNSRGQVVLLKI</sequence>
<feature type="compositionally biased region" description="Low complexity" evidence="1">
    <location>
        <begin position="10"/>
        <end position="22"/>
    </location>
</feature>
<dbReference type="Proteomes" id="UP001515480">
    <property type="component" value="Unassembled WGS sequence"/>
</dbReference>
<evidence type="ECO:0000256" key="1">
    <source>
        <dbReference type="SAM" id="MobiDB-lite"/>
    </source>
</evidence>
<evidence type="ECO:0000313" key="3">
    <source>
        <dbReference type="Proteomes" id="UP001515480"/>
    </source>
</evidence>
<reference evidence="2 3" key="1">
    <citation type="journal article" date="2024" name="Science">
        <title>Giant polyketide synthase enzymes in the biosynthesis of giant marine polyether toxins.</title>
        <authorList>
            <person name="Fallon T.R."/>
            <person name="Shende V.V."/>
            <person name="Wierzbicki I.H."/>
            <person name="Pendleton A.L."/>
            <person name="Watervoot N.F."/>
            <person name="Auber R.P."/>
            <person name="Gonzalez D.J."/>
            <person name="Wisecaver J.H."/>
            <person name="Moore B.S."/>
        </authorList>
    </citation>
    <scope>NUCLEOTIDE SEQUENCE [LARGE SCALE GENOMIC DNA]</scope>
    <source>
        <strain evidence="2 3">12B1</strain>
    </source>
</reference>
<evidence type="ECO:0008006" key="4">
    <source>
        <dbReference type="Google" id="ProtNLM"/>
    </source>
</evidence>
<keyword evidence="3" id="KW-1185">Reference proteome</keyword>